<keyword evidence="2" id="KW-1185">Reference proteome</keyword>
<sequence length="465" mass="51110">MPPGPSTPSPRLLLVAVVLVASATLAVGYVEAQRASEDVTGDPAVEQALRTGDDAAVVGERDDITVVATDSNAFVADENDGPRARAELVAFAPDGSIYYNQNEHTRYWDVDPVEGTDATVEFVYADHLDADECGGSVCTRNGVERVNLTTGESTDVFSRITPGKHSTRWHDADRIDDERLLVADIHRDRAFVVNTTTGLTEWEWDAQSDFDPTASGGPFPEDWTHINDVEYVEIDGRETVMVSVRNHDQVVFVDMERGLREDWTLGSDGDHDTLYEQHNPDYIPPEEGGPALLVADSENGRVVEYQREDGEWERSWTWSDDRVQWPRDADRLPNGHTLITDSNGDRVVEVDADGEVVWSADIGFPYESERLGTGDESAGGESAASLGLESRTFDPAEGSALDRVAAAAPPTIVNAIAYVRPRWVGLTEGAAVLALLVSLPALAWTEYRRRGVSASLRWPVRFERK</sequence>
<proteinExistence type="predicted"/>
<dbReference type="InterPro" id="IPR011042">
    <property type="entry name" value="6-blade_b-propeller_TolB-like"/>
</dbReference>
<dbReference type="RefSeq" id="WP_222606588.1">
    <property type="nucleotide sequence ID" value="NZ_CP081958.1"/>
</dbReference>
<dbReference type="GeneID" id="67178615"/>
<dbReference type="EMBL" id="CP081958">
    <property type="protein sequence ID" value="QZP36770.1"/>
    <property type="molecule type" value="Genomic_DNA"/>
</dbReference>
<accession>A0A8T8WAA3</accession>
<evidence type="ECO:0000313" key="1">
    <source>
        <dbReference type="EMBL" id="QZP36770.1"/>
    </source>
</evidence>
<dbReference type="InterPro" id="IPR010262">
    <property type="entry name" value="Arylsulfotransferase_bact"/>
</dbReference>
<dbReference type="Pfam" id="PF05935">
    <property type="entry name" value="Arylsulfotrans"/>
    <property type="match status" value="1"/>
</dbReference>
<reference evidence="1 2" key="1">
    <citation type="journal article" date="2021" name="Int. J. Syst. Evol. Microbiol.">
        <title>Halobaculum halophilum sp. nov. and Halobaculum salinum sp. nov., isolated from salt lake and saline soil.</title>
        <authorList>
            <person name="Cui H.L."/>
            <person name="Shi X.W."/>
            <person name="Yin X.M."/>
            <person name="Yang X.Y."/>
            <person name="Hou J."/>
            <person name="Zhu L."/>
        </authorList>
    </citation>
    <scope>NUCLEOTIDE SEQUENCE [LARGE SCALE GENOMIC DNA]</scope>
    <source>
        <strain evidence="1 2">NBRC 109044</strain>
    </source>
</reference>
<organism evidence="1 2">
    <name type="scientific">Halobaculum magnesiiphilum</name>
    <dbReference type="NCBI Taxonomy" id="1017351"/>
    <lineage>
        <taxon>Archaea</taxon>
        <taxon>Methanobacteriati</taxon>
        <taxon>Methanobacteriota</taxon>
        <taxon>Stenosarchaea group</taxon>
        <taxon>Halobacteria</taxon>
        <taxon>Halobacteriales</taxon>
        <taxon>Haloferacaceae</taxon>
        <taxon>Halobaculum</taxon>
    </lineage>
</organism>
<dbReference type="AlphaFoldDB" id="A0A8T8WAA3"/>
<dbReference type="Proteomes" id="UP000826254">
    <property type="component" value="Chromosome"/>
</dbReference>
<dbReference type="InterPro" id="IPR011044">
    <property type="entry name" value="Quino_amine_DH_bsu"/>
</dbReference>
<protein>
    <submittedName>
        <fullName evidence="1">Aryl-sulfate sulfotransferase</fullName>
    </submittedName>
</protein>
<evidence type="ECO:0000313" key="2">
    <source>
        <dbReference type="Proteomes" id="UP000826254"/>
    </source>
</evidence>
<dbReference type="Gene3D" id="2.120.10.30">
    <property type="entry name" value="TolB, C-terminal domain"/>
    <property type="match status" value="1"/>
</dbReference>
<dbReference type="GO" id="GO:0004062">
    <property type="term" value="F:aryl sulfotransferase activity"/>
    <property type="evidence" value="ECO:0007669"/>
    <property type="project" value="InterPro"/>
</dbReference>
<gene>
    <name evidence="1" type="ORF">K6T50_10695</name>
</gene>
<name>A0A8T8WAA3_9EURY</name>
<dbReference type="KEGG" id="hmp:K6T50_10695"/>
<dbReference type="SUPFAM" id="SSF50969">
    <property type="entry name" value="YVTN repeat-like/Quinoprotein amine dehydrogenase"/>
    <property type="match status" value="1"/>
</dbReference>